<feature type="domain" description="Peptidase M20 dimerisation" evidence="5">
    <location>
        <begin position="214"/>
        <end position="311"/>
    </location>
</feature>
<feature type="binding site" evidence="3">
    <location>
        <position position="93"/>
    </location>
    <ligand>
        <name>Zn(2+)</name>
        <dbReference type="ChEBI" id="CHEBI:29105"/>
        <label>2</label>
    </ligand>
</feature>
<feature type="binding site" evidence="4">
    <location>
        <position position="289"/>
    </location>
    <ligand>
        <name>allantoate</name>
        <dbReference type="ChEBI" id="CHEBI:17536"/>
    </ligand>
</feature>
<feature type="binding site" evidence="3">
    <location>
        <position position="128"/>
    </location>
    <ligand>
        <name>Zn(2+)</name>
        <dbReference type="ChEBI" id="CHEBI:29105"/>
        <label>2</label>
    </ligand>
</feature>
<organism evidence="6 7">
    <name type="scientific">Shouchella lehensis</name>
    <dbReference type="NCBI Taxonomy" id="300825"/>
    <lineage>
        <taxon>Bacteria</taxon>
        <taxon>Bacillati</taxon>
        <taxon>Bacillota</taxon>
        <taxon>Bacilli</taxon>
        <taxon>Bacillales</taxon>
        <taxon>Bacillaceae</taxon>
        <taxon>Shouchella</taxon>
    </lineage>
</organism>
<dbReference type="InterPro" id="IPR011650">
    <property type="entry name" value="Peptidase_M20_dimer"/>
</dbReference>
<dbReference type="Proteomes" id="UP000298210">
    <property type="component" value="Unassembled WGS sequence"/>
</dbReference>
<dbReference type="PANTHER" id="PTHR32494:SF5">
    <property type="entry name" value="ALLANTOATE AMIDOHYDROLASE"/>
    <property type="match status" value="1"/>
</dbReference>
<dbReference type="PIRSF" id="PIRSF001235">
    <property type="entry name" value="Amidase_carbamoylase"/>
    <property type="match status" value="1"/>
</dbReference>
<evidence type="ECO:0000256" key="2">
    <source>
        <dbReference type="ARBA" id="ARBA00022801"/>
    </source>
</evidence>
<evidence type="ECO:0000313" key="6">
    <source>
        <dbReference type="EMBL" id="TES48381.1"/>
    </source>
</evidence>
<dbReference type="Gene3D" id="3.30.70.360">
    <property type="match status" value="1"/>
</dbReference>
<dbReference type="Pfam" id="PF01546">
    <property type="entry name" value="Peptidase_M20"/>
    <property type="match status" value="1"/>
</dbReference>
<dbReference type="PANTHER" id="PTHR32494">
    <property type="entry name" value="ALLANTOATE DEIMINASE-RELATED"/>
    <property type="match status" value="1"/>
</dbReference>
<dbReference type="AlphaFoldDB" id="A0A4Y7WJW6"/>
<feature type="binding site" evidence="4">
    <location>
        <position position="276"/>
    </location>
    <ligand>
        <name>allantoate</name>
        <dbReference type="ChEBI" id="CHEBI:17536"/>
    </ligand>
</feature>
<keyword evidence="3" id="KW-0862">Zinc</keyword>
<evidence type="ECO:0000256" key="4">
    <source>
        <dbReference type="PIRSR" id="PIRSR001235-2"/>
    </source>
</evidence>
<dbReference type="EC" id="3.5.3.9" evidence="6"/>
<accession>A0A4Y7WJW6</accession>
<keyword evidence="2 6" id="KW-0378">Hydrolase</keyword>
<dbReference type="RefSeq" id="WP_134259498.1">
    <property type="nucleotide sequence ID" value="NZ_LDIM01000014.1"/>
</dbReference>
<comment type="cofactor">
    <cofactor evidence="3">
        <name>Zn(2+)</name>
        <dbReference type="ChEBI" id="CHEBI:29105"/>
    </cofactor>
    <text evidence="3">Binds 2 Zn(2+) ions per subunit.</text>
</comment>
<feature type="binding site" evidence="3">
    <location>
        <position position="191"/>
    </location>
    <ligand>
        <name>Zn(2+)</name>
        <dbReference type="ChEBI" id="CHEBI:29105"/>
        <label>1</label>
    </ligand>
</feature>
<dbReference type="Pfam" id="PF07687">
    <property type="entry name" value="M20_dimer"/>
    <property type="match status" value="1"/>
</dbReference>
<dbReference type="NCBIfam" id="TIGR01879">
    <property type="entry name" value="hydantase"/>
    <property type="match status" value="1"/>
</dbReference>
<dbReference type="GO" id="GO:0046872">
    <property type="term" value="F:metal ion binding"/>
    <property type="evidence" value="ECO:0007669"/>
    <property type="project" value="UniProtKB-KW"/>
</dbReference>
<name>A0A4Y7WJW6_9BACI</name>
<dbReference type="Gene3D" id="3.40.630.10">
    <property type="entry name" value="Zn peptidases"/>
    <property type="match status" value="1"/>
</dbReference>
<comment type="caution">
    <text evidence="6">The sequence shown here is derived from an EMBL/GenBank/DDBJ whole genome shotgun (WGS) entry which is preliminary data.</text>
</comment>
<feature type="binding site" evidence="3">
    <location>
        <position position="82"/>
    </location>
    <ligand>
        <name>Zn(2+)</name>
        <dbReference type="ChEBI" id="CHEBI:29105"/>
        <label>1</label>
    </ligand>
</feature>
<evidence type="ECO:0000259" key="5">
    <source>
        <dbReference type="Pfam" id="PF07687"/>
    </source>
</evidence>
<reference evidence="6 7" key="1">
    <citation type="submission" date="2019-03" db="EMBL/GenBank/DDBJ databases">
        <authorList>
            <person name="Liu G."/>
        </authorList>
    </citation>
    <scope>NUCLEOTIDE SEQUENCE [LARGE SCALE GENOMIC DNA]</scope>
    <source>
        <strain evidence="6 7">DSM 19099</strain>
    </source>
</reference>
<dbReference type="SUPFAM" id="SSF55031">
    <property type="entry name" value="Bacterial exopeptidase dimerisation domain"/>
    <property type="match status" value="1"/>
</dbReference>
<feature type="binding site" evidence="3">
    <location>
        <position position="382"/>
    </location>
    <ligand>
        <name>Zn(2+)</name>
        <dbReference type="ChEBI" id="CHEBI:29105"/>
        <label>2</label>
    </ligand>
</feature>
<evidence type="ECO:0000256" key="3">
    <source>
        <dbReference type="PIRSR" id="PIRSR001235-1"/>
    </source>
</evidence>
<dbReference type="NCBIfam" id="NF006768">
    <property type="entry name" value="PRK09290.1-1"/>
    <property type="match status" value="1"/>
</dbReference>
<comment type="similarity">
    <text evidence="1">Belongs to the peptidase M20 family.</text>
</comment>
<dbReference type="InterPro" id="IPR010158">
    <property type="entry name" value="Amidase_Cbmase"/>
</dbReference>
<dbReference type="SUPFAM" id="SSF53187">
    <property type="entry name" value="Zn-dependent exopeptidases"/>
    <property type="match status" value="1"/>
</dbReference>
<sequence>MDTGQLTVSLTTMIEDLAKIGQTDDGGVTRLLYTDEWFQAQQTIKNWFGERGLTPFFDDIGNVYGRVEGTNKEEPAVLTGSHIDTVVNGGKYDGAYGVLASLVAVSELVKEHGQPKRTIDVISFCEEEGSRFPLNFWGSGKLTGIHEGKDYHNVQDIQGKSFLDAMHGKGFGLGHFQEPLRQDLACFVELHIEQGAILEDAGESLGIVKSIVGQRRFIFTVTGESNHAGTTPMNKRKDAMNIASQLVHKLIQTGHEIDEHFVATVGQMTVTPNTPNVIPGKVTFTLDIRHHRSATLDVYHKQLNTFVDELSGSDVAISVQQYSDVIPVDMEESLQAIAHDYAQHQQLSYRYMYSGAGHDAQILGAKVPTCLLFVPSVKGISHSPYEFTNENDLHVGVKALKHIIYQLAYN</sequence>
<protein>
    <submittedName>
        <fullName evidence="6">Allantoate deiminase</fullName>
        <ecNumber evidence="6">3.5.3.9</ecNumber>
    </submittedName>
</protein>
<dbReference type="GO" id="GO:0047652">
    <property type="term" value="F:allantoate deiminase activity"/>
    <property type="evidence" value="ECO:0007669"/>
    <property type="project" value="UniProtKB-EC"/>
</dbReference>
<feature type="binding site" evidence="3">
    <location>
        <position position="93"/>
    </location>
    <ligand>
        <name>Zn(2+)</name>
        <dbReference type="ChEBI" id="CHEBI:29105"/>
        <label>1</label>
    </ligand>
</feature>
<keyword evidence="3" id="KW-0479">Metal-binding</keyword>
<proteinExistence type="inferred from homology"/>
<dbReference type="EMBL" id="SNUX01000003">
    <property type="protein sequence ID" value="TES48381.1"/>
    <property type="molecule type" value="Genomic_DNA"/>
</dbReference>
<evidence type="ECO:0000256" key="1">
    <source>
        <dbReference type="ARBA" id="ARBA00006153"/>
    </source>
</evidence>
<evidence type="ECO:0000313" key="7">
    <source>
        <dbReference type="Proteomes" id="UP000298210"/>
    </source>
</evidence>
<dbReference type="NCBIfam" id="NF006771">
    <property type="entry name" value="PRK09290.1-5"/>
    <property type="match status" value="1"/>
</dbReference>
<gene>
    <name evidence="6" type="primary">allC</name>
    <name evidence="6" type="ORF">E2L03_14800</name>
</gene>
<feature type="binding site" evidence="4">
    <location>
        <position position="216"/>
    </location>
    <ligand>
        <name>allantoate</name>
        <dbReference type="ChEBI" id="CHEBI:17536"/>
    </ligand>
</feature>
<dbReference type="CDD" id="cd03884">
    <property type="entry name" value="M20_bAS"/>
    <property type="match status" value="1"/>
</dbReference>
<dbReference type="InterPro" id="IPR036264">
    <property type="entry name" value="Bact_exopeptidase_dim_dom"/>
</dbReference>
<dbReference type="InterPro" id="IPR002933">
    <property type="entry name" value="Peptidase_M20"/>
</dbReference>